<comment type="caution">
    <text evidence="1">The sequence shown here is derived from an EMBL/GenBank/DDBJ whole genome shotgun (WGS) entry which is preliminary data.</text>
</comment>
<dbReference type="AlphaFoldDB" id="A0A3M9NI13"/>
<dbReference type="SUPFAM" id="SSF82784">
    <property type="entry name" value="OsmC-like"/>
    <property type="match status" value="1"/>
</dbReference>
<accession>A0A3M9NI13</accession>
<protein>
    <submittedName>
        <fullName evidence="1">OsmC family peroxiredoxin</fullName>
    </submittedName>
</protein>
<dbReference type="OrthoDB" id="9804010at2"/>
<dbReference type="Pfam" id="PF02566">
    <property type="entry name" value="OsmC"/>
    <property type="match status" value="1"/>
</dbReference>
<evidence type="ECO:0000313" key="2">
    <source>
        <dbReference type="Proteomes" id="UP000267223"/>
    </source>
</evidence>
<evidence type="ECO:0000313" key="1">
    <source>
        <dbReference type="EMBL" id="RNI37424.1"/>
    </source>
</evidence>
<dbReference type="Gene3D" id="3.30.300.20">
    <property type="match status" value="1"/>
</dbReference>
<name>A0A3M9NI13_9BACT</name>
<dbReference type="PANTHER" id="PTHR34352">
    <property type="entry name" value="PROTEIN YHFA"/>
    <property type="match status" value="1"/>
</dbReference>
<dbReference type="Proteomes" id="UP000267223">
    <property type="component" value="Unassembled WGS sequence"/>
</dbReference>
<dbReference type="PANTHER" id="PTHR34352:SF1">
    <property type="entry name" value="PROTEIN YHFA"/>
    <property type="match status" value="1"/>
</dbReference>
<dbReference type="InterPro" id="IPR003718">
    <property type="entry name" value="OsmC/Ohr_fam"/>
</dbReference>
<dbReference type="RefSeq" id="WP_123120265.1">
    <property type="nucleotide sequence ID" value="NZ_RJJR01000005.1"/>
</dbReference>
<organism evidence="1 2">
    <name type="scientific">Hanamia caeni</name>
    <dbReference type="NCBI Taxonomy" id="2294116"/>
    <lineage>
        <taxon>Bacteria</taxon>
        <taxon>Pseudomonadati</taxon>
        <taxon>Bacteroidota</taxon>
        <taxon>Chitinophagia</taxon>
        <taxon>Chitinophagales</taxon>
        <taxon>Chitinophagaceae</taxon>
        <taxon>Hanamia</taxon>
    </lineage>
</organism>
<sequence>MAQSSINAVFNGGMNFTADLNGHQLEIDTEESRGGNNKGTRPKVLMLASLAGCTGLDVVGILNKMRVNFTNLSIKVDAHLTDEEAAIYDEVTVNYSIKVDKADEQKVEKAVKLSQEKYCGVTKMFEAFAKVSYKIIYL</sequence>
<reference evidence="1 2" key="1">
    <citation type="submission" date="2018-11" db="EMBL/GenBank/DDBJ databases">
        <title>Draft genome sequence of Ferruginibacter sp. BO-59.</title>
        <authorList>
            <person name="Im W.T."/>
        </authorList>
    </citation>
    <scope>NUCLEOTIDE SEQUENCE [LARGE SCALE GENOMIC DNA]</scope>
    <source>
        <strain evidence="1 2">BO-59</strain>
    </source>
</reference>
<dbReference type="EMBL" id="RJJR01000005">
    <property type="protein sequence ID" value="RNI37424.1"/>
    <property type="molecule type" value="Genomic_DNA"/>
</dbReference>
<proteinExistence type="predicted"/>
<dbReference type="InterPro" id="IPR036102">
    <property type="entry name" value="OsmC/Ohrsf"/>
</dbReference>
<keyword evidence="2" id="KW-1185">Reference proteome</keyword>
<gene>
    <name evidence="1" type="ORF">EFY79_08485</name>
</gene>
<dbReference type="InterPro" id="IPR015946">
    <property type="entry name" value="KH_dom-like_a/b"/>
</dbReference>